<comment type="caution">
    <text evidence="1">The sequence shown here is derived from an EMBL/GenBank/DDBJ whole genome shotgun (WGS) entry which is preliminary data.</text>
</comment>
<dbReference type="Proteomes" id="UP001444661">
    <property type="component" value="Unassembled WGS sequence"/>
</dbReference>
<dbReference type="EMBL" id="JAQQWK010000002">
    <property type="protein sequence ID" value="KAK8051442.1"/>
    <property type="molecule type" value="Genomic_DNA"/>
</dbReference>
<keyword evidence="2" id="KW-1185">Reference proteome</keyword>
<evidence type="ECO:0000313" key="2">
    <source>
        <dbReference type="Proteomes" id="UP001444661"/>
    </source>
</evidence>
<protein>
    <submittedName>
        <fullName evidence="1">Uncharacterized protein</fullName>
    </submittedName>
</protein>
<proteinExistence type="predicted"/>
<evidence type="ECO:0000313" key="1">
    <source>
        <dbReference type="EMBL" id="KAK8051442.1"/>
    </source>
</evidence>
<organism evidence="1 2">
    <name type="scientific">Apiospora rasikravindrae</name>
    <dbReference type="NCBI Taxonomy" id="990691"/>
    <lineage>
        <taxon>Eukaryota</taxon>
        <taxon>Fungi</taxon>
        <taxon>Dikarya</taxon>
        <taxon>Ascomycota</taxon>
        <taxon>Pezizomycotina</taxon>
        <taxon>Sordariomycetes</taxon>
        <taxon>Xylariomycetidae</taxon>
        <taxon>Amphisphaeriales</taxon>
        <taxon>Apiosporaceae</taxon>
        <taxon>Apiospora</taxon>
    </lineage>
</organism>
<accession>A0ABR1TY58</accession>
<sequence>MEGPSIRNAAFVTPANPDAASDVIQRLARKTCSKVSIKGRATEADTQIRSDCGDLEATVKSKVWTLFQMSNIDDRMLLSKRTQAAFIYKGKRMVKMQRLD</sequence>
<name>A0ABR1TY58_9PEZI</name>
<gene>
    <name evidence="1" type="ORF">PG993_002827</name>
</gene>
<reference evidence="1 2" key="1">
    <citation type="submission" date="2023-01" db="EMBL/GenBank/DDBJ databases">
        <title>Analysis of 21 Apiospora genomes using comparative genomics revels a genus with tremendous synthesis potential of carbohydrate active enzymes and secondary metabolites.</title>
        <authorList>
            <person name="Sorensen T."/>
        </authorList>
    </citation>
    <scope>NUCLEOTIDE SEQUENCE [LARGE SCALE GENOMIC DNA]</scope>
    <source>
        <strain evidence="1 2">CBS 33761</strain>
    </source>
</reference>